<keyword evidence="10" id="KW-1185">Reference proteome</keyword>
<evidence type="ECO:0000313" key="9">
    <source>
        <dbReference type="EMBL" id="KAK9133098.1"/>
    </source>
</evidence>
<dbReference type="CDD" id="cd15565">
    <property type="entry name" value="PHD2_NSD"/>
    <property type="match status" value="1"/>
</dbReference>
<dbReference type="InterPro" id="IPR055198">
    <property type="entry name" value="NSD_PHD"/>
</dbReference>
<evidence type="ECO:0000313" key="10">
    <source>
        <dbReference type="Proteomes" id="UP001419268"/>
    </source>
</evidence>
<feature type="domain" description="Zinc finger PHD-type" evidence="8">
    <location>
        <begin position="228"/>
        <end position="281"/>
    </location>
</feature>
<evidence type="ECO:0000259" key="8">
    <source>
        <dbReference type="SMART" id="SM00249"/>
    </source>
</evidence>
<evidence type="ECO:0000256" key="5">
    <source>
        <dbReference type="ARBA" id="ARBA00022833"/>
    </source>
</evidence>
<evidence type="ECO:0000256" key="4">
    <source>
        <dbReference type="ARBA" id="ARBA00022771"/>
    </source>
</evidence>
<dbReference type="InterPro" id="IPR022702">
    <property type="entry name" value="Cytosine_MeTrfase1_RFD"/>
</dbReference>
<keyword evidence="5" id="KW-0862">Zinc</keyword>
<reference evidence="9 10" key="1">
    <citation type="submission" date="2024-01" db="EMBL/GenBank/DDBJ databases">
        <title>Genome assemblies of Stephania.</title>
        <authorList>
            <person name="Yang L."/>
        </authorList>
    </citation>
    <scope>NUCLEOTIDE SEQUENCE [LARGE SCALE GENOMIC DNA]</scope>
    <source>
        <strain evidence="9">JXDWG</strain>
        <tissue evidence="9">Leaf</tissue>
    </source>
</reference>
<feature type="region of interest" description="Disordered" evidence="7">
    <location>
        <begin position="472"/>
        <end position="513"/>
    </location>
</feature>
<organism evidence="9 10">
    <name type="scientific">Stephania cephalantha</name>
    <dbReference type="NCBI Taxonomy" id="152367"/>
    <lineage>
        <taxon>Eukaryota</taxon>
        <taxon>Viridiplantae</taxon>
        <taxon>Streptophyta</taxon>
        <taxon>Embryophyta</taxon>
        <taxon>Tracheophyta</taxon>
        <taxon>Spermatophyta</taxon>
        <taxon>Magnoliopsida</taxon>
        <taxon>Ranunculales</taxon>
        <taxon>Menispermaceae</taxon>
        <taxon>Menispermoideae</taxon>
        <taxon>Cissampelideae</taxon>
        <taxon>Stephania</taxon>
    </lineage>
</organism>
<feature type="compositionally biased region" description="Basic and acidic residues" evidence="7">
    <location>
        <begin position="478"/>
        <end position="492"/>
    </location>
</feature>
<evidence type="ECO:0000256" key="1">
    <source>
        <dbReference type="ARBA" id="ARBA00004123"/>
    </source>
</evidence>
<dbReference type="InterPro" id="IPR013083">
    <property type="entry name" value="Znf_RING/FYVE/PHD"/>
</dbReference>
<dbReference type="GO" id="GO:0005634">
    <property type="term" value="C:nucleus"/>
    <property type="evidence" value="ECO:0007669"/>
    <property type="project" value="UniProtKB-SubCell"/>
</dbReference>
<keyword evidence="3" id="KW-0677">Repeat</keyword>
<dbReference type="CDD" id="cd15566">
    <property type="entry name" value="PHD3_NSD"/>
    <property type="match status" value="1"/>
</dbReference>
<keyword evidence="2" id="KW-0479">Metal-binding</keyword>
<feature type="region of interest" description="Disordered" evidence="7">
    <location>
        <begin position="202"/>
        <end position="221"/>
    </location>
</feature>
<dbReference type="InterPro" id="IPR055197">
    <property type="entry name" value="PHDvar_NSD"/>
</dbReference>
<comment type="caution">
    <text evidence="9">The sequence shown here is derived from an EMBL/GenBank/DDBJ whole genome shotgun (WGS) entry which is preliminary data.</text>
</comment>
<dbReference type="GO" id="GO:0006338">
    <property type="term" value="P:chromatin remodeling"/>
    <property type="evidence" value="ECO:0007669"/>
    <property type="project" value="UniProtKB-ARBA"/>
</dbReference>
<dbReference type="EMBL" id="JBBNAG010000005">
    <property type="protein sequence ID" value="KAK9133098.1"/>
    <property type="molecule type" value="Genomic_DNA"/>
</dbReference>
<evidence type="ECO:0000256" key="6">
    <source>
        <dbReference type="ARBA" id="ARBA00023242"/>
    </source>
</evidence>
<dbReference type="PANTHER" id="PTHR46235">
    <property type="entry name" value="PHD FINGER-CONTAINING PROTEIN DDB_G0268158"/>
    <property type="match status" value="1"/>
</dbReference>
<dbReference type="SMART" id="SM00249">
    <property type="entry name" value="PHD"/>
    <property type="match status" value="3"/>
</dbReference>
<name>A0AAP0JH76_9MAGN</name>
<evidence type="ECO:0000256" key="7">
    <source>
        <dbReference type="SAM" id="MobiDB-lite"/>
    </source>
</evidence>
<keyword evidence="4" id="KW-0863">Zinc-finger</keyword>
<dbReference type="PANTHER" id="PTHR46235:SF3">
    <property type="entry name" value="PHD FINGER-CONTAINING PROTEIN DDB_G0268158"/>
    <property type="match status" value="1"/>
</dbReference>
<dbReference type="Pfam" id="PF26055">
    <property type="entry name" value="Mtase_EDM2"/>
    <property type="match status" value="1"/>
</dbReference>
<gene>
    <name evidence="9" type="ORF">Scep_012626</name>
</gene>
<feature type="compositionally biased region" description="Polar residues" evidence="7">
    <location>
        <begin position="1132"/>
        <end position="1144"/>
    </location>
</feature>
<dbReference type="Gene3D" id="3.30.40.10">
    <property type="entry name" value="Zinc/RING finger domain, C3HC4 (zinc finger)"/>
    <property type="match status" value="2"/>
</dbReference>
<dbReference type="Pfam" id="PF22908">
    <property type="entry name" value="PHD_NSD"/>
    <property type="match status" value="1"/>
</dbReference>
<dbReference type="InterPro" id="IPR058939">
    <property type="entry name" value="Mtase_EDM2"/>
</dbReference>
<proteinExistence type="predicted"/>
<dbReference type="Pfam" id="PF12047">
    <property type="entry name" value="DNMT1-RFD"/>
    <property type="match status" value="1"/>
</dbReference>
<feature type="compositionally biased region" description="Basic and acidic residues" evidence="7">
    <location>
        <begin position="502"/>
        <end position="513"/>
    </location>
</feature>
<dbReference type="InterPro" id="IPR001965">
    <property type="entry name" value="Znf_PHD"/>
</dbReference>
<keyword evidence="6" id="KW-0539">Nucleus</keyword>
<sequence>MASSDDEEEPVAQLVTNYYFVDEKEEPIPFSVLPIQWSGVKNPDSFKRQVFLHGVADDGLQKIYKQVKAWKFELLDEQPKISVLSRENNWITLQKPRKSFDDIVRTTLITVQWLAILKKNVEIGGKSLWDQLQKVFSSYVLKPTENDLLEPLIRETVKHEGTLLKSKLLLAFLENPKKKKSPNEDMHVAEDIKKFIVDDEDIDDAEGDNDDEELIDEEDDDSDEEKGVCAICDNGGNLVCCEGRCLRSFHPTKEDGKDSLCESLCLSEAEKRGNFECGNCRYKRHQCFACGNLGSSDKSVVPEVFHCVSATCGHFYHPDCVSKLLSPKDKFEAEKLQQKIAAGESFTCPAHMCHVCGESENAEVGELNFAICMRCPMSYHRKCLPRELAFENSEDNEDMVVRAWENLLPNNRILIYCLKHKINERLGTPLRNHVIFPVEERQKKTLDPQSNKKKVLEKRKFVGSSSHEIIISKKVKAPAKDSDGKHGPEKRQKYFSQQVHDSFGKPKAKDTSKGLLRDLKSSMQLDKPGTGDARTALMGEDKFLDKETELVKSNQQKISTSKSERTIKNDALSKEDRSPLSAVDAETKKKIVSMMEKKISSITLDEVLKSHKVPSTHSYSSKNALDKNLTAGKLEASVEAVRTALRKLDDGSSISEARAVCGPEIINQIIKWRIKSLLCYRDSNVSSQVINKLKVYLAPFLHGMRYTSFGRHFTKVDKLQEIVDKLHWYVKNDDMLLQPLQAYDQNSKLRVRSKFCPLKIGSNSGKSTLTREVDMDKYKEEIKGRLDGFQVELRDAMAQINTFIGKQTVGETSNNPIDPKVSQHPSVSQSHVLPSDAIGILPTPIDPMVHLRIVDFACGANDFSRLMKVKLDQVGKRCSFKNYDVIRPKNDFCYEKRDWMTVRPKELPGGSKLIMGLNPPFGVKGGLANMFIDKALEFKPKLLILIVPEETERLDEKKVAYDLVWEDEGKLSGKSFYLPGSIDVNDNQMEQWNVKPPRLYLWSRPNWTAEHRAIASEHCHLATNNEMEVPMEENHNENQIVVEEDVPMDISPDREGPVDISKLIREYGGISGQHGLSEEHHEEKLDENHGVVLQNQFKSSLSEIDTVVNRSRLPGGNPNELIDTGFTERLHTTSMGNDHGNPSSGAAEISPGNINEGDFAQATEMAQGSHGTNSPYGWGDAETLLDGHLSDIPWSPRNPDIFDRGLAGAGLAYGVGFGGQTRIPPDDFGDVGLKYNIPFTSGVDNWSSGTSAPHDDRGIRVSDVPSHYSGIPDEHRKERGVQLLRLYGQQNELGSSVQRNYLYGQDNGFSSVGSLSSAPYSGLAADPTLVRPNSSAMQRYAPRLDESNHTRLSPFGSGPPIISQSSIFDNPGLQYPPTSNGGIHPDTYGFAPGRRPFPF</sequence>
<evidence type="ECO:0000256" key="3">
    <source>
        <dbReference type="ARBA" id="ARBA00022737"/>
    </source>
</evidence>
<protein>
    <recommendedName>
        <fullName evidence="8">Zinc finger PHD-type domain-containing protein</fullName>
    </recommendedName>
</protein>
<feature type="domain" description="Zinc finger PHD-type" evidence="8">
    <location>
        <begin position="286"/>
        <end position="352"/>
    </location>
</feature>
<feature type="region of interest" description="Disordered" evidence="7">
    <location>
        <begin position="1131"/>
        <end position="1150"/>
    </location>
</feature>
<feature type="domain" description="Zinc finger PHD-type" evidence="8">
    <location>
        <begin position="353"/>
        <end position="421"/>
    </location>
</feature>
<accession>A0AAP0JH76</accession>
<dbReference type="Pfam" id="PF23004">
    <property type="entry name" value="PHDvar_NSD"/>
    <property type="match status" value="1"/>
</dbReference>
<evidence type="ECO:0000256" key="2">
    <source>
        <dbReference type="ARBA" id="ARBA00022723"/>
    </source>
</evidence>
<dbReference type="GO" id="GO:0008270">
    <property type="term" value="F:zinc ion binding"/>
    <property type="evidence" value="ECO:0007669"/>
    <property type="project" value="UniProtKB-KW"/>
</dbReference>
<dbReference type="Proteomes" id="UP001419268">
    <property type="component" value="Unassembled WGS sequence"/>
</dbReference>
<comment type="subcellular location">
    <subcellularLocation>
        <location evidence="1">Nucleus</location>
    </subcellularLocation>
</comment>